<keyword evidence="1" id="KW-0732">Signal</keyword>
<feature type="chain" id="PRO_5042194309" evidence="1">
    <location>
        <begin position="34"/>
        <end position="376"/>
    </location>
</feature>
<dbReference type="Proteomes" id="UP001279734">
    <property type="component" value="Unassembled WGS sequence"/>
</dbReference>
<dbReference type="InterPro" id="IPR011009">
    <property type="entry name" value="Kinase-like_dom_sf"/>
</dbReference>
<name>A0AAD3TD46_NEPGR</name>
<organism evidence="2 3">
    <name type="scientific">Nepenthes gracilis</name>
    <name type="common">Slender pitcher plant</name>
    <dbReference type="NCBI Taxonomy" id="150966"/>
    <lineage>
        <taxon>Eukaryota</taxon>
        <taxon>Viridiplantae</taxon>
        <taxon>Streptophyta</taxon>
        <taxon>Embryophyta</taxon>
        <taxon>Tracheophyta</taxon>
        <taxon>Spermatophyta</taxon>
        <taxon>Magnoliopsida</taxon>
        <taxon>eudicotyledons</taxon>
        <taxon>Gunneridae</taxon>
        <taxon>Pentapetalae</taxon>
        <taxon>Caryophyllales</taxon>
        <taxon>Nepenthaceae</taxon>
        <taxon>Nepenthes</taxon>
    </lineage>
</organism>
<dbReference type="SUPFAM" id="SSF56112">
    <property type="entry name" value="Protein kinase-like (PK-like)"/>
    <property type="match status" value="1"/>
</dbReference>
<accession>A0AAD3TD46</accession>
<evidence type="ECO:0000313" key="2">
    <source>
        <dbReference type="EMBL" id="GMH26921.1"/>
    </source>
</evidence>
<feature type="signal peptide" evidence="1">
    <location>
        <begin position="1"/>
        <end position="33"/>
    </location>
</feature>
<protein>
    <submittedName>
        <fullName evidence="2">Uncharacterized protein</fullName>
    </submittedName>
</protein>
<keyword evidence="3" id="KW-1185">Reference proteome</keyword>
<evidence type="ECO:0000313" key="3">
    <source>
        <dbReference type="Proteomes" id="UP001279734"/>
    </source>
</evidence>
<sequence length="376" mass="41645">MMAAAMGGSTTLVKSACVILILFLVASAPTANAAVPINATVTARLLTATQDGNLTTYTSGNCTCEINLLAGERERNMNKKGYGGAEAEYIRRYHKHEPADHQYSSLLITHIRPPIHPINAVEFTYPFWFSPAAMLLIDKILDPNPKTRIKIEGIKNNPWCRVNYIPVRQGVEEVNLDDVHAVFVTDHPTSPLTELFTTNCPILLCWPLTKQPEQTLAELPSRELLWWKPVTISNASGMVDREEVKVDTGQVRYHHLLPIPVCKKSTSTLSQCPLSEWPPPFSSRNCKEGDSVLLATTNSATPILRTMGVCANRKRGLCVFTVKPALLPCWFSLPKLASGVDNVQFGYGRKDELTVVVTSSRNGEKEARARREGLEH</sequence>
<comment type="caution">
    <text evidence="2">The sequence shown here is derived from an EMBL/GenBank/DDBJ whole genome shotgun (WGS) entry which is preliminary data.</text>
</comment>
<dbReference type="EMBL" id="BSYO01000032">
    <property type="protein sequence ID" value="GMH26921.1"/>
    <property type="molecule type" value="Genomic_DNA"/>
</dbReference>
<evidence type="ECO:0000256" key="1">
    <source>
        <dbReference type="SAM" id="SignalP"/>
    </source>
</evidence>
<reference evidence="2" key="1">
    <citation type="submission" date="2023-05" db="EMBL/GenBank/DDBJ databases">
        <title>Nepenthes gracilis genome sequencing.</title>
        <authorList>
            <person name="Fukushima K."/>
        </authorList>
    </citation>
    <scope>NUCLEOTIDE SEQUENCE</scope>
    <source>
        <strain evidence="2">SING2019-196</strain>
    </source>
</reference>
<proteinExistence type="predicted"/>
<dbReference type="Gene3D" id="1.10.510.10">
    <property type="entry name" value="Transferase(Phosphotransferase) domain 1"/>
    <property type="match status" value="1"/>
</dbReference>
<gene>
    <name evidence="2" type="ORF">Nepgr_028764</name>
</gene>
<dbReference type="AlphaFoldDB" id="A0AAD3TD46"/>